<dbReference type="PANTHER" id="PTHR11229:SF8">
    <property type="entry name" value="LARGE RIBOSOMAL SUBUNIT PROTEIN UL3M"/>
    <property type="match status" value="1"/>
</dbReference>
<evidence type="ECO:0000313" key="2">
    <source>
        <dbReference type="EMBL" id="GFS73047.1"/>
    </source>
</evidence>
<organism evidence="2 3">
    <name type="scientific">Nephila pilipes</name>
    <name type="common">Giant wood spider</name>
    <name type="synonym">Nephila maculata</name>
    <dbReference type="NCBI Taxonomy" id="299642"/>
    <lineage>
        <taxon>Eukaryota</taxon>
        <taxon>Metazoa</taxon>
        <taxon>Ecdysozoa</taxon>
        <taxon>Arthropoda</taxon>
        <taxon>Chelicerata</taxon>
        <taxon>Arachnida</taxon>
        <taxon>Araneae</taxon>
        <taxon>Araneomorphae</taxon>
        <taxon>Entelegynae</taxon>
        <taxon>Araneoidea</taxon>
        <taxon>Nephilidae</taxon>
        <taxon>Nephila</taxon>
    </lineage>
</organism>
<keyword evidence="2" id="KW-0689">Ribosomal protein</keyword>
<sequence>MVGLKIWRINTKYNVLYVHGPAVPGVNENYVIIYDSYANKKRNIEENPPPFPTFYPEDVDEPLLEDIYDEDLHDFSEPSIKIQVEETKKISSSNNVNFYKFPPTEILDGECLCVCVILLSYLVPLSDFKVKFGRCCLLSKALSYTNILQSNPLQPNINSYDSSSDETDLRPMLFLGLLASALRISILFTFQANLRTPFRTQ</sequence>
<evidence type="ECO:0000256" key="1">
    <source>
        <dbReference type="ARBA" id="ARBA00035209"/>
    </source>
</evidence>
<dbReference type="GO" id="GO:0003735">
    <property type="term" value="F:structural constituent of ribosome"/>
    <property type="evidence" value="ECO:0007669"/>
    <property type="project" value="InterPro"/>
</dbReference>
<reference evidence="2" key="1">
    <citation type="submission" date="2020-08" db="EMBL/GenBank/DDBJ databases">
        <title>Multicomponent nature underlies the extraordinary mechanical properties of spider dragline silk.</title>
        <authorList>
            <person name="Kono N."/>
            <person name="Nakamura H."/>
            <person name="Mori M."/>
            <person name="Yoshida Y."/>
            <person name="Ohtoshi R."/>
            <person name="Malay A.D."/>
            <person name="Moran D.A.P."/>
            <person name="Tomita M."/>
            <person name="Numata K."/>
            <person name="Arakawa K."/>
        </authorList>
    </citation>
    <scope>NUCLEOTIDE SEQUENCE</scope>
</reference>
<dbReference type="EMBL" id="BMAW01049886">
    <property type="protein sequence ID" value="GFS73047.1"/>
    <property type="molecule type" value="Genomic_DNA"/>
</dbReference>
<dbReference type="AlphaFoldDB" id="A0A8X6MR09"/>
<dbReference type="Gene3D" id="2.40.30.10">
    <property type="entry name" value="Translation factors"/>
    <property type="match status" value="1"/>
</dbReference>
<dbReference type="PANTHER" id="PTHR11229">
    <property type="entry name" value="50S RIBOSOMAL PROTEIN L3"/>
    <property type="match status" value="1"/>
</dbReference>
<dbReference type="InterPro" id="IPR009000">
    <property type="entry name" value="Transl_B-barrel_sf"/>
</dbReference>
<evidence type="ECO:0000313" key="3">
    <source>
        <dbReference type="Proteomes" id="UP000887013"/>
    </source>
</evidence>
<comment type="caution">
    <text evidence="2">The sequence shown here is derived from an EMBL/GenBank/DDBJ whole genome shotgun (WGS) entry which is preliminary data.</text>
</comment>
<gene>
    <name evidence="2" type="primary">Mrpl3_2</name>
    <name evidence="2" type="ORF">NPIL_216651</name>
</gene>
<dbReference type="GO" id="GO:0006412">
    <property type="term" value="P:translation"/>
    <property type="evidence" value="ECO:0007669"/>
    <property type="project" value="InterPro"/>
</dbReference>
<dbReference type="InterPro" id="IPR019927">
    <property type="entry name" value="Ribosomal_uL3_bac/org-type"/>
</dbReference>
<keyword evidence="3" id="KW-1185">Reference proteome</keyword>
<dbReference type="SUPFAM" id="SSF50447">
    <property type="entry name" value="Translation proteins"/>
    <property type="match status" value="1"/>
</dbReference>
<accession>A0A8X6MR09</accession>
<dbReference type="OrthoDB" id="274683at2759"/>
<proteinExistence type="predicted"/>
<name>A0A8X6MR09_NEPPI</name>
<dbReference type="GO" id="GO:0005762">
    <property type="term" value="C:mitochondrial large ribosomal subunit"/>
    <property type="evidence" value="ECO:0007669"/>
    <property type="project" value="TreeGrafter"/>
</dbReference>
<dbReference type="Proteomes" id="UP000887013">
    <property type="component" value="Unassembled WGS sequence"/>
</dbReference>
<protein>
    <recommendedName>
        <fullName evidence="1">Large ribosomal subunit protein uL3m</fullName>
    </recommendedName>
</protein>
<keyword evidence="2" id="KW-0687">Ribonucleoprotein</keyword>